<comment type="caution">
    <text evidence="1">The sequence shown here is derived from an EMBL/GenBank/DDBJ whole genome shotgun (WGS) entry which is preliminary data.</text>
</comment>
<dbReference type="AlphaFoldDB" id="A0A4Y9T4J7"/>
<organism evidence="1 2">
    <name type="scientific">Massilia horti</name>
    <dbReference type="NCBI Taxonomy" id="2562153"/>
    <lineage>
        <taxon>Bacteria</taxon>
        <taxon>Pseudomonadati</taxon>
        <taxon>Pseudomonadota</taxon>
        <taxon>Betaproteobacteria</taxon>
        <taxon>Burkholderiales</taxon>
        <taxon>Oxalobacteraceae</taxon>
        <taxon>Telluria group</taxon>
        <taxon>Massilia</taxon>
    </lineage>
</organism>
<name>A0A4Y9T4J7_9BURK</name>
<accession>A0A4Y9T4J7</accession>
<dbReference type="EMBL" id="SPUM01000078">
    <property type="protein sequence ID" value="TFW31885.1"/>
    <property type="molecule type" value="Genomic_DNA"/>
</dbReference>
<evidence type="ECO:0000313" key="1">
    <source>
        <dbReference type="EMBL" id="TFW31885.1"/>
    </source>
</evidence>
<sequence>MIPTLLDLLGRASRALGLETIDSFPPGHAYARTRWDRAYFDIASDMKPDQIERALCESITNTPSVFAHIVNPTPGMQRALLAVIHTRLRRACGAPNDLLKLLIDAYDSPHTVEAIPGLRAAIARSEGLAPAERAHALLAHLGAMPAAFDVIDAPARIVN</sequence>
<dbReference type="OrthoDB" id="8702805at2"/>
<dbReference type="Proteomes" id="UP000297258">
    <property type="component" value="Unassembled WGS sequence"/>
</dbReference>
<evidence type="ECO:0000313" key="2">
    <source>
        <dbReference type="Proteomes" id="UP000297258"/>
    </source>
</evidence>
<reference evidence="1 2" key="1">
    <citation type="submission" date="2019-03" db="EMBL/GenBank/DDBJ databases">
        <title>Draft genome of Massilia hortus sp. nov., a novel bacterial species of the Oxalobacteraceae family.</title>
        <authorList>
            <person name="Peta V."/>
            <person name="Raths R."/>
            <person name="Bucking H."/>
        </authorList>
    </citation>
    <scope>NUCLEOTIDE SEQUENCE [LARGE SCALE GENOMIC DNA]</scope>
    <source>
        <strain evidence="1 2">ONC3</strain>
    </source>
</reference>
<protein>
    <submittedName>
        <fullName evidence="1">Uncharacterized protein</fullName>
    </submittedName>
</protein>
<proteinExistence type="predicted"/>
<gene>
    <name evidence="1" type="ORF">E4O92_12065</name>
</gene>
<keyword evidence="2" id="KW-1185">Reference proteome</keyword>